<dbReference type="UniPathway" id="UPA00246"/>
<sequence>MINRDRYFDPNPQVREIAGELYSSVKDLPIISPHGHVDPRIFAENTPFPSPTELFIIPDHYIYRMLYSQGITLEELGIPTQDGTPIEKDNRKIWQIFGEHFYLYAGTPTGAWLTHEFEDVFGITEKLNGDNAQKIYDHISAKLQTPEFLPRTLFNKFNIEVLSTTDGASDSLEYHKQINDSDWKGKVIPSFRPDAVVNILASNWKEEIDKLSSAS</sequence>
<dbReference type="Gene3D" id="3.20.20.140">
    <property type="entry name" value="Metal-dependent hydrolases"/>
    <property type="match status" value="1"/>
</dbReference>
<reference evidence="7" key="1">
    <citation type="submission" date="2018-06" db="EMBL/GenBank/DDBJ databases">
        <authorList>
            <person name="Zhirakovskaya E."/>
        </authorList>
    </citation>
    <scope>NUCLEOTIDE SEQUENCE</scope>
</reference>
<protein>
    <recommendedName>
        <fullName evidence="5">Uronate isomerase</fullName>
        <ecNumber evidence="4">5.3.1.12</ecNumber>
    </recommendedName>
</protein>
<evidence type="ECO:0000256" key="5">
    <source>
        <dbReference type="ARBA" id="ARBA00020555"/>
    </source>
</evidence>
<dbReference type="EMBL" id="UOGD01000333">
    <property type="protein sequence ID" value="VAX26336.1"/>
    <property type="molecule type" value="Genomic_DNA"/>
</dbReference>
<dbReference type="PANTHER" id="PTHR30068:SF4">
    <property type="entry name" value="URONATE ISOMERASE"/>
    <property type="match status" value="1"/>
</dbReference>
<dbReference type="SUPFAM" id="SSF51556">
    <property type="entry name" value="Metallo-dependent hydrolases"/>
    <property type="match status" value="1"/>
</dbReference>
<feature type="non-terminal residue" evidence="7">
    <location>
        <position position="215"/>
    </location>
</feature>
<dbReference type="GO" id="GO:0042840">
    <property type="term" value="P:D-glucuronate catabolic process"/>
    <property type="evidence" value="ECO:0007669"/>
    <property type="project" value="TreeGrafter"/>
</dbReference>
<dbReference type="GO" id="GO:0019698">
    <property type="term" value="P:D-galacturonate catabolic process"/>
    <property type="evidence" value="ECO:0007669"/>
    <property type="project" value="TreeGrafter"/>
</dbReference>
<organism evidence="7">
    <name type="scientific">hydrothermal vent metagenome</name>
    <dbReference type="NCBI Taxonomy" id="652676"/>
    <lineage>
        <taxon>unclassified sequences</taxon>
        <taxon>metagenomes</taxon>
        <taxon>ecological metagenomes</taxon>
    </lineage>
</organism>
<dbReference type="PANTHER" id="PTHR30068">
    <property type="entry name" value="URONATE ISOMERASE"/>
    <property type="match status" value="1"/>
</dbReference>
<gene>
    <name evidence="7" type="ORF">MNBD_IGNAVI01-2503</name>
</gene>
<keyword evidence="6 7" id="KW-0413">Isomerase</keyword>
<evidence type="ECO:0000256" key="6">
    <source>
        <dbReference type="ARBA" id="ARBA00023235"/>
    </source>
</evidence>
<evidence type="ECO:0000256" key="2">
    <source>
        <dbReference type="ARBA" id="ARBA00004892"/>
    </source>
</evidence>
<dbReference type="Gene3D" id="1.10.2020.10">
    <property type="entry name" value="uronate isomerase, domain 2, chain A"/>
    <property type="match status" value="1"/>
</dbReference>
<comment type="pathway">
    <text evidence="2">Carbohydrate metabolism; pentose and glucuronate interconversion.</text>
</comment>
<proteinExistence type="inferred from homology"/>
<evidence type="ECO:0000313" key="7">
    <source>
        <dbReference type="EMBL" id="VAX26336.1"/>
    </source>
</evidence>
<dbReference type="GO" id="GO:0008880">
    <property type="term" value="F:glucuronate isomerase activity"/>
    <property type="evidence" value="ECO:0007669"/>
    <property type="project" value="UniProtKB-EC"/>
</dbReference>
<dbReference type="InterPro" id="IPR003766">
    <property type="entry name" value="Uronate_isomerase"/>
</dbReference>
<evidence type="ECO:0000256" key="3">
    <source>
        <dbReference type="ARBA" id="ARBA00008397"/>
    </source>
</evidence>
<dbReference type="InterPro" id="IPR032466">
    <property type="entry name" value="Metal_Hydrolase"/>
</dbReference>
<dbReference type="EC" id="5.3.1.12" evidence="4"/>
<dbReference type="Pfam" id="PF02614">
    <property type="entry name" value="UxaC"/>
    <property type="match status" value="1"/>
</dbReference>
<evidence type="ECO:0000256" key="4">
    <source>
        <dbReference type="ARBA" id="ARBA00012546"/>
    </source>
</evidence>
<dbReference type="AlphaFoldDB" id="A0A3B1C732"/>
<evidence type="ECO:0000256" key="1">
    <source>
        <dbReference type="ARBA" id="ARBA00001165"/>
    </source>
</evidence>
<comment type="similarity">
    <text evidence="3">Belongs to the metallo-dependent hydrolases superfamily. Uronate isomerase family.</text>
</comment>
<name>A0A3B1C732_9ZZZZ</name>
<comment type="catalytic activity">
    <reaction evidence="1">
        <text>D-glucuronate = D-fructuronate</text>
        <dbReference type="Rhea" id="RHEA:13049"/>
        <dbReference type="ChEBI" id="CHEBI:58720"/>
        <dbReference type="ChEBI" id="CHEBI:59863"/>
        <dbReference type="EC" id="5.3.1.12"/>
    </reaction>
</comment>
<accession>A0A3B1C732</accession>